<accession>A0A438GLE3</accession>
<dbReference type="EMBL" id="QGNW01000402">
    <property type="protein sequence ID" value="RVW73025.1"/>
    <property type="molecule type" value="Genomic_DNA"/>
</dbReference>
<proteinExistence type="predicted"/>
<reference evidence="1 2" key="1">
    <citation type="journal article" date="2018" name="PLoS Genet.">
        <title>Population sequencing reveals clonal diversity and ancestral inbreeding in the grapevine cultivar Chardonnay.</title>
        <authorList>
            <person name="Roach M.J."/>
            <person name="Johnson D.L."/>
            <person name="Bohlmann J."/>
            <person name="van Vuuren H.J."/>
            <person name="Jones S.J."/>
            <person name="Pretorius I.S."/>
            <person name="Schmidt S.A."/>
            <person name="Borneman A.R."/>
        </authorList>
    </citation>
    <scope>NUCLEOTIDE SEQUENCE [LARGE SCALE GENOMIC DNA]</scope>
    <source>
        <strain evidence="2">cv. Chardonnay</strain>
        <tissue evidence="1">Leaf</tissue>
    </source>
</reference>
<name>A0A438GLE3_VITVI</name>
<evidence type="ECO:0000313" key="1">
    <source>
        <dbReference type="EMBL" id="RVW73025.1"/>
    </source>
</evidence>
<protein>
    <recommendedName>
        <fullName evidence="3">Reverse transcriptase domain-containing protein</fullName>
    </recommendedName>
</protein>
<evidence type="ECO:0000313" key="2">
    <source>
        <dbReference type="Proteomes" id="UP000288805"/>
    </source>
</evidence>
<sequence>MTQGHFEGLWTFEPTLVLSGRHLLKRWVVGQVVSNHQHVYVEGEQILDALLTENEAIDSKVESDIGDIICKMDIEKTYDHVNWELLMAVLEKMGFG</sequence>
<organism evidence="1 2">
    <name type="scientific">Vitis vinifera</name>
    <name type="common">Grape</name>
    <dbReference type="NCBI Taxonomy" id="29760"/>
    <lineage>
        <taxon>Eukaryota</taxon>
        <taxon>Viridiplantae</taxon>
        <taxon>Streptophyta</taxon>
        <taxon>Embryophyta</taxon>
        <taxon>Tracheophyta</taxon>
        <taxon>Spermatophyta</taxon>
        <taxon>Magnoliopsida</taxon>
        <taxon>eudicotyledons</taxon>
        <taxon>Gunneridae</taxon>
        <taxon>Pentapetalae</taxon>
        <taxon>rosids</taxon>
        <taxon>Vitales</taxon>
        <taxon>Vitaceae</taxon>
        <taxon>Viteae</taxon>
        <taxon>Vitis</taxon>
    </lineage>
</organism>
<dbReference type="AlphaFoldDB" id="A0A438GLE3"/>
<comment type="caution">
    <text evidence="1">The sequence shown here is derived from an EMBL/GenBank/DDBJ whole genome shotgun (WGS) entry which is preliminary data.</text>
</comment>
<evidence type="ECO:0008006" key="3">
    <source>
        <dbReference type="Google" id="ProtNLM"/>
    </source>
</evidence>
<dbReference type="Proteomes" id="UP000288805">
    <property type="component" value="Unassembled WGS sequence"/>
</dbReference>
<gene>
    <name evidence="1" type="ORF">CK203_057455</name>
</gene>